<dbReference type="Pfam" id="PF03747">
    <property type="entry name" value="ADP_ribosyl_GH"/>
    <property type="match status" value="1"/>
</dbReference>
<name>A0A9P4Y2R8_CRYP1</name>
<dbReference type="EMBL" id="MU032347">
    <property type="protein sequence ID" value="KAF3765385.1"/>
    <property type="molecule type" value="Genomic_DNA"/>
</dbReference>
<dbReference type="OrthoDB" id="44736at2759"/>
<dbReference type="RefSeq" id="XP_040776346.1">
    <property type="nucleotide sequence ID" value="XM_040920412.1"/>
</dbReference>
<protein>
    <submittedName>
        <fullName evidence="2">ADP-ribosylglycohydrolase</fullName>
    </submittedName>
</protein>
<gene>
    <name evidence="2" type="ORF">M406DRAFT_329296</name>
</gene>
<evidence type="ECO:0000256" key="1">
    <source>
        <dbReference type="PIRSR" id="PIRSR605502-1"/>
    </source>
</evidence>
<sequence>MAPLPDDYLERVYAGVLGKLIGVYLGRPFEGWTHQKIMETLGEIRFYVHDHPNVPASPFNPALGSARDHGLPLVVTDDDVSGTFTFVRALEEHGFDAEITSEQIGKTWLNQIIEGQTILWWGGKGVSTEHTAYLNLKNGIPGPRSGAIATNGRTVAEQIGAQIFIDGWAMVAPGNPKLAARLAREAGSVSHDGESVHAAVLWAAMEAEAFVSKDVDHLLDTGLAFIPSDSAIAGLVADVRGWHAEEGSSWLATRQRIEDKYGYDKHCGVCHVMPNHGIMILALLYGGHDFTKAMHIINTCGWDTDCNSGNVGCLAALMHGMDAFKGSTDWRGPVADRALISSADGGFSIANAASIAIEVASLGRRIAGEAPLPPAKNGAQFHFSLPGSVQGFRGSGSIPVTQEFDENGDNGLVISCSDLKQSHDPIEALTDTFMGKDVLKMPLYPLMASPLVYPGQTLKAKVRLPSNGSSAASVSLRIKAYGPQDELRTTDGEPISLAPGEEKTLEWTLPDDFDSQPIQAVGIIVRTRDDSFTGKVVLDNLGWTGIPNMVLKKPSIGGRPGQFWLKAWVRAVDNVHPWMGSLFCIVQNRGEGILVHGTRDWTDYHVTVSDFTVKLGQSAGVAVRVRGLNRYYALVFSGNGTKVSLVKALDDKRIELASADLSWGLDEKYEVTVRAIGSQIVGSVGGTGVELTAEDDQFRGGGLGLVVTAGSLSVGPIKIEPAGT</sequence>
<dbReference type="Gene3D" id="1.10.4080.10">
    <property type="entry name" value="ADP-ribosylation/Crystallin J1"/>
    <property type="match status" value="1"/>
</dbReference>
<comment type="cofactor">
    <cofactor evidence="1">
        <name>Mg(2+)</name>
        <dbReference type="ChEBI" id="CHEBI:18420"/>
    </cofactor>
    <text evidence="1">Binds 2 magnesium ions per subunit.</text>
</comment>
<feature type="binding site" evidence="1">
    <location>
        <position position="305"/>
    </location>
    <ligand>
        <name>Mg(2+)</name>
        <dbReference type="ChEBI" id="CHEBI:18420"/>
        <label>2</label>
    </ligand>
</feature>
<feature type="binding site" evidence="1">
    <location>
        <position position="77"/>
    </location>
    <ligand>
        <name>Mg(2+)</name>
        <dbReference type="ChEBI" id="CHEBI:18420"/>
        <label>1</label>
    </ligand>
</feature>
<feature type="binding site" evidence="1">
    <location>
        <position position="78"/>
    </location>
    <ligand>
        <name>Mg(2+)</name>
        <dbReference type="ChEBI" id="CHEBI:18420"/>
        <label>1</label>
    </ligand>
</feature>
<dbReference type="InterPro" id="IPR036705">
    <property type="entry name" value="Ribosyl_crysJ1_sf"/>
</dbReference>
<dbReference type="Gene3D" id="2.60.120.260">
    <property type="entry name" value="Galactose-binding domain-like"/>
    <property type="match status" value="1"/>
</dbReference>
<dbReference type="Gene3D" id="2.60.120.560">
    <property type="entry name" value="Exo-inulinase, domain 1"/>
    <property type="match status" value="1"/>
</dbReference>
<dbReference type="AlphaFoldDB" id="A0A9P4Y2R8"/>
<feature type="binding site" evidence="1">
    <location>
        <position position="76"/>
    </location>
    <ligand>
        <name>Mg(2+)</name>
        <dbReference type="ChEBI" id="CHEBI:18420"/>
        <label>1</label>
    </ligand>
</feature>
<accession>A0A9P4Y2R8</accession>
<dbReference type="GeneID" id="63837541"/>
<organism evidence="2 3">
    <name type="scientific">Cryphonectria parasitica (strain ATCC 38755 / EP155)</name>
    <dbReference type="NCBI Taxonomy" id="660469"/>
    <lineage>
        <taxon>Eukaryota</taxon>
        <taxon>Fungi</taxon>
        <taxon>Dikarya</taxon>
        <taxon>Ascomycota</taxon>
        <taxon>Pezizomycotina</taxon>
        <taxon>Sordariomycetes</taxon>
        <taxon>Sordariomycetidae</taxon>
        <taxon>Diaporthales</taxon>
        <taxon>Cryphonectriaceae</taxon>
        <taxon>Cryphonectria-Endothia species complex</taxon>
        <taxon>Cryphonectria</taxon>
    </lineage>
</organism>
<dbReference type="Proteomes" id="UP000803844">
    <property type="component" value="Unassembled WGS sequence"/>
</dbReference>
<dbReference type="GO" id="GO:0046872">
    <property type="term" value="F:metal ion binding"/>
    <property type="evidence" value="ECO:0007669"/>
    <property type="project" value="UniProtKB-KW"/>
</dbReference>
<dbReference type="InterPro" id="IPR005502">
    <property type="entry name" value="Ribosyl_crysJ1"/>
</dbReference>
<dbReference type="SUPFAM" id="SSF101478">
    <property type="entry name" value="ADP-ribosylglycohydrolase"/>
    <property type="match status" value="1"/>
</dbReference>
<evidence type="ECO:0000313" key="3">
    <source>
        <dbReference type="Proteomes" id="UP000803844"/>
    </source>
</evidence>
<feature type="binding site" evidence="1">
    <location>
        <position position="303"/>
    </location>
    <ligand>
        <name>Mg(2+)</name>
        <dbReference type="ChEBI" id="CHEBI:18420"/>
        <label>1</label>
    </ligand>
</feature>
<proteinExistence type="predicted"/>
<keyword evidence="1" id="KW-0460">Magnesium</keyword>
<comment type="caution">
    <text evidence="2">The sequence shown here is derived from an EMBL/GenBank/DDBJ whole genome shotgun (WGS) entry which is preliminary data.</text>
</comment>
<reference evidence="2" key="1">
    <citation type="journal article" date="2020" name="Phytopathology">
        <title>Genome sequence of the chestnut blight fungus Cryphonectria parasitica EP155: A fundamental resource for an archetypical invasive plant pathogen.</title>
        <authorList>
            <person name="Crouch J.A."/>
            <person name="Dawe A."/>
            <person name="Aerts A."/>
            <person name="Barry K."/>
            <person name="Churchill A.C.L."/>
            <person name="Grimwood J."/>
            <person name="Hillman B."/>
            <person name="Milgroom M.G."/>
            <person name="Pangilinan J."/>
            <person name="Smith M."/>
            <person name="Salamov A."/>
            <person name="Schmutz J."/>
            <person name="Yadav J."/>
            <person name="Grigoriev I.V."/>
            <person name="Nuss D."/>
        </authorList>
    </citation>
    <scope>NUCLEOTIDE SEQUENCE</scope>
    <source>
        <strain evidence="2">EP155</strain>
    </source>
</reference>
<keyword evidence="1" id="KW-0479">Metal-binding</keyword>
<keyword evidence="3" id="KW-1185">Reference proteome</keyword>
<evidence type="ECO:0000313" key="2">
    <source>
        <dbReference type="EMBL" id="KAF3765385.1"/>
    </source>
</evidence>